<dbReference type="eggNOG" id="KOG3995">
    <property type="taxonomic scope" value="Eukaryota"/>
</dbReference>
<comment type="catalytic activity">
    <reaction evidence="9 10">
        <text>3-hydroxyanthranilate + O2 = (2Z,4Z)-2-amino-3-carboxymuconate 6-semialdehyde</text>
        <dbReference type="Rhea" id="RHEA:17953"/>
        <dbReference type="ChEBI" id="CHEBI:15379"/>
        <dbReference type="ChEBI" id="CHEBI:36559"/>
        <dbReference type="ChEBI" id="CHEBI:77612"/>
        <dbReference type="EC" id="1.13.11.6"/>
    </reaction>
</comment>
<dbReference type="GO" id="GO:0034354">
    <property type="term" value="P:'de novo' NAD+ biosynthetic process from L-tryptophan"/>
    <property type="evidence" value="ECO:0000318"/>
    <property type="project" value="GO_Central"/>
</dbReference>
<dbReference type="GO" id="GO:0043420">
    <property type="term" value="P:anthranilate metabolic process"/>
    <property type="evidence" value="ECO:0007669"/>
    <property type="project" value="UniProtKB-UniRule"/>
</dbReference>
<evidence type="ECO:0000256" key="8">
    <source>
        <dbReference type="ARBA" id="ARBA00023004"/>
    </source>
</evidence>
<keyword evidence="5 10" id="KW-0479">Metal-binding</keyword>
<dbReference type="HAMAP" id="MF_00825">
    <property type="entry name" value="3_HAO"/>
    <property type="match status" value="1"/>
</dbReference>
<dbReference type="InterPro" id="IPR011051">
    <property type="entry name" value="RmlC_Cupin_sf"/>
</dbReference>
<gene>
    <name evidence="11" type="ORF">DAPPUDRAFT_302443</name>
</gene>
<feature type="region of interest" description="Domain B" evidence="10">
    <location>
        <begin position="162"/>
        <end position="288"/>
    </location>
</feature>
<dbReference type="EC" id="1.13.11.6" evidence="10"/>
<dbReference type="NCBIfam" id="TIGR03037">
    <property type="entry name" value="anthran_nbaC"/>
    <property type="match status" value="1"/>
</dbReference>
<keyword evidence="8 10" id="KW-0408">Iron</keyword>
<dbReference type="GO" id="GO:0046874">
    <property type="term" value="P:quinolinate metabolic process"/>
    <property type="evidence" value="ECO:0000318"/>
    <property type="project" value="GO_Central"/>
</dbReference>
<dbReference type="CDD" id="cd06123">
    <property type="entry name" value="cupin_HAO"/>
    <property type="match status" value="1"/>
</dbReference>
<dbReference type="AlphaFoldDB" id="E9HND5"/>
<name>E9HND5_DAPPU</name>
<dbReference type="UniPathway" id="UPA00253">
    <property type="reaction ID" value="UER00330"/>
</dbReference>
<feature type="binding site" evidence="10">
    <location>
        <position position="54"/>
    </location>
    <ligand>
        <name>Fe cation</name>
        <dbReference type="ChEBI" id="CHEBI:24875"/>
        <note>catalytic</note>
    </ligand>
</feature>
<comment type="subcellular location">
    <subcellularLocation>
        <location evidence="10">Cytoplasm</location>
    </subcellularLocation>
</comment>
<evidence type="ECO:0000256" key="6">
    <source>
        <dbReference type="ARBA" id="ARBA00022964"/>
    </source>
</evidence>
<dbReference type="GO" id="GO:0008198">
    <property type="term" value="F:ferrous iron binding"/>
    <property type="evidence" value="ECO:0007669"/>
    <property type="project" value="UniProtKB-UniRule"/>
</dbReference>
<accession>E9HND5</accession>
<feature type="binding site" evidence="10">
    <location>
        <position position="106"/>
    </location>
    <ligand>
        <name>substrate</name>
    </ligand>
</feature>
<keyword evidence="3 10" id="KW-0963">Cytoplasm</keyword>
<dbReference type="EMBL" id="GL732695">
    <property type="protein sequence ID" value="EFX66740.1"/>
    <property type="molecule type" value="Genomic_DNA"/>
</dbReference>
<dbReference type="InterPro" id="IPR014710">
    <property type="entry name" value="RmlC-like_jellyroll"/>
</dbReference>
<reference evidence="11 12" key="1">
    <citation type="journal article" date="2011" name="Science">
        <title>The ecoresponsive genome of Daphnia pulex.</title>
        <authorList>
            <person name="Colbourne J.K."/>
            <person name="Pfrender M.E."/>
            <person name="Gilbert D."/>
            <person name="Thomas W.K."/>
            <person name="Tucker A."/>
            <person name="Oakley T.H."/>
            <person name="Tokishita S."/>
            <person name="Aerts A."/>
            <person name="Arnold G.J."/>
            <person name="Basu M.K."/>
            <person name="Bauer D.J."/>
            <person name="Caceres C.E."/>
            <person name="Carmel L."/>
            <person name="Casola C."/>
            <person name="Choi J.H."/>
            <person name="Detter J.C."/>
            <person name="Dong Q."/>
            <person name="Dusheyko S."/>
            <person name="Eads B.D."/>
            <person name="Frohlich T."/>
            <person name="Geiler-Samerotte K.A."/>
            <person name="Gerlach D."/>
            <person name="Hatcher P."/>
            <person name="Jogdeo S."/>
            <person name="Krijgsveld J."/>
            <person name="Kriventseva E.V."/>
            <person name="Kultz D."/>
            <person name="Laforsch C."/>
            <person name="Lindquist E."/>
            <person name="Lopez J."/>
            <person name="Manak J.R."/>
            <person name="Muller J."/>
            <person name="Pangilinan J."/>
            <person name="Patwardhan R.P."/>
            <person name="Pitluck S."/>
            <person name="Pritham E.J."/>
            <person name="Rechtsteiner A."/>
            <person name="Rho M."/>
            <person name="Rogozin I.B."/>
            <person name="Sakarya O."/>
            <person name="Salamov A."/>
            <person name="Schaack S."/>
            <person name="Shapiro H."/>
            <person name="Shiga Y."/>
            <person name="Skalitzky C."/>
            <person name="Smith Z."/>
            <person name="Souvorov A."/>
            <person name="Sung W."/>
            <person name="Tang Z."/>
            <person name="Tsuchiya D."/>
            <person name="Tu H."/>
            <person name="Vos H."/>
            <person name="Wang M."/>
            <person name="Wolf Y.I."/>
            <person name="Yamagata H."/>
            <person name="Yamada T."/>
            <person name="Ye Y."/>
            <person name="Shaw J.R."/>
            <person name="Andrews J."/>
            <person name="Crease T.J."/>
            <person name="Tang H."/>
            <person name="Lucas S.M."/>
            <person name="Robertson H.M."/>
            <person name="Bork P."/>
            <person name="Koonin E.V."/>
            <person name="Zdobnov E.M."/>
            <person name="Grigoriev I.V."/>
            <person name="Lynch M."/>
            <person name="Boore J.L."/>
        </authorList>
    </citation>
    <scope>NUCLEOTIDE SEQUENCE [LARGE SCALE GENOMIC DNA]</scope>
</reference>
<comment type="caution">
    <text evidence="10">Lacks conserved residue(s) required for the propagation of feature annotation.</text>
</comment>
<proteinExistence type="inferred from homology"/>
<keyword evidence="4 10" id="KW-0662">Pyridine nucleotide biosynthesis</keyword>
<dbReference type="InterPro" id="IPR010329">
    <property type="entry name" value="3hydroanth_dOase"/>
</dbReference>
<dbReference type="InParanoid" id="E9HND5"/>
<evidence type="ECO:0000313" key="12">
    <source>
        <dbReference type="Proteomes" id="UP000000305"/>
    </source>
</evidence>
<dbReference type="OrthoDB" id="204928at2759"/>
<dbReference type="HOGENOM" id="CLU_064845_0_0_1"/>
<sequence>MSIQLCNINQWIEDNKASFLPPVCNKLMHEKQLKVFFVGGPNQRKDFHIEEGEELFYMKKGSMELIVQEQGAFKTVAIQEGQVFLLPGKIPHSPQRKDDTIGLVVERERAKQELDCLRYFVNDSTESLFERWFYCDDLGVQLVPVIKEFFASEQCKTGRPVPGTIPENPHFHPDGQLQLENPFNLKEWLQSHRTEIHQNGKKNLFDGAKYKSDVIIYGKGVDEFKPIQHEIWLWQLEGESVVKLNGQDITLKSDDSLLIPAGEEHQLMRDADSCFLMSVAMPTPNENI</sequence>
<organism evidence="11 12">
    <name type="scientific">Daphnia pulex</name>
    <name type="common">Water flea</name>
    <dbReference type="NCBI Taxonomy" id="6669"/>
    <lineage>
        <taxon>Eukaryota</taxon>
        <taxon>Metazoa</taxon>
        <taxon>Ecdysozoa</taxon>
        <taxon>Arthropoda</taxon>
        <taxon>Crustacea</taxon>
        <taxon>Branchiopoda</taxon>
        <taxon>Diplostraca</taxon>
        <taxon>Cladocera</taxon>
        <taxon>Anomopoda</taxon>
        <taxon>Daphniidae</taxon>
        <taxon>Daphnia</taxon>
    </lineage>
</organism>
<dbReference type="GO" id="GO:0005737">
    <property type="term" value="C:cytoplasm"/>
    <property type="evidence" value="ECO:0000318"/>
    <property type="project" value="GO_Central"/>
</dbReference>
<dbReference type="PhylomeDB" id="E9HND5"/>
<dbReference type="FunFam" id="2.60.120.10:FF:000077">
    <property type="entry name" value="3-hydroxyanthranilate 3,4-dioxygenase"/>
    <property type="match status" value="1"/>
</dbReference>
<dbReference type="Pfam" id="PF06052">
    <property type="entry name" value="3-HAO"/>
    <property type="match status" value="1"/>
</dbReference>
<keyword evidence="7 10" id="KW-0560">Oxidoreductase</keyword>
<dbReference type="OMA" id="MWLWQLE"/>
<comment type="similarity">
    <text evidence="10">Belongs to the 3-HAO family.</text>
</comment>
<keyword evidence="6 10" id="KW-0223">Dioxygenase</keyword>
<feature type="binding site" evidence="10">
    <location>
        <position position="48"/>
    </location>
    <ligand>
        <name>Fe cation</name>
        <dbReference type="ChEBI" id="CHEBI:24875"/>
        <note>catalytic</note>
    </ligand>
</feature>
<dbReference type="GO" id="GO:0000334">
    <property type="term" value="F:3-hydroxyanthranilate 3,4-dioxygenase activity"/>
    <property type="evidence" value="ECO:0000318"/>
    <property type="project" value="GO_Central"/>
</dbReference>
<protein>
    <recommendedName>
        <fullName evidence="10">3-hydroxyanthranilate 3,4-dioxygenase</fullName>
        <ecNumber evidence="10">1.13.11.6</ecNumber>
    </recommendedName>
    <alternativeName>
        <fullName evidence="10">3-hydroxyanthranilate oxygenase</fullName>
        <shortName evidence="10">3-HAO</shortName>
    </alternativeName>
    <alternativeName>
        <fullName evidence="10">3-hydroxyanthranilic acid dioxygenase</fullName>
        <shortName evidence="10">HAD</shortName>
    </alternativeName>
</protein>
<comment type="pathway">
    <text evidence="10">Cofactor biosynthesis; NAD(+) biosynthesis; quinolinate from L-kynurenine: step 3/3.</text>
</comment>
<dbReference type="Gene3D" id="2.60.120.10">
    <property type="entry name" value="Jelly Rolls"/>
    <property type="match status" value="1"/>
</dbReference>
<evidence type="ECO:0000256" key="4">
    <source>
        <dbReference type="ARBA" id="ARBA00022642"/>
    </source>
</evidence>
<feature type="binding site" evidence="10">
    <location>
        <position position="44"/>
    </location>
    <ligand>
        <name>O2</name>
        <dbReference type="ChEBI" id="CHEBI:15379"/>
    </ligand>
</feature>
<dbReference type="STRING" id="6669.E9HND5"/>
<feature type="binding site" evidence="10">
    <location>
        <position position="54"/>
    </location>
    <ligand>
        <name>substrate</name>
    </ligand>
</feature>
<dbReference type="Proteomes" id="UP000000305">
    <property type="component" value="Unassembled WGS sequence"/>
</dbReference>
<feature type="binding site" evidence="10">
    <location>
        <position position="96"/>
    </location>
    <ligand>
        <name>substrate</name>
    </ligand>
</feature>
<keyword evidence="12" id="KW-1185">Reference proteome</keyword>
<evidence type="ECO:0000256" key="9">
    <source>
        <dbReference type="ARBA" id="ARBA00052793"/>
    </source>
</evidence>
<evidence type="ECO:0000256" key="2">
    <source>
        <dbReference type="ARBA" id="ARBA00002752"/>
    </source>
</evidence>
<comment type="function">
    <text evidence="2 10">Catalyzes the oxidative ring opening of 3-hydroxyanthranilate to 2-amino-3-carboxymuconate semialdehyde, which spontaneously cyclizes to quinolinate.</text>
</comment>
<evidence type="ECO:0000313" key="11">
    <source>
        <dbReference type="EMBL" id="EFX66740.1"/>
    </source>
</evidence>
<feature type="binding site" evidence="10">
    <location>
        <position position="92"/>
    </location>
    <ligand>
        <name>Fe cation</name>
        <dbReference type="ChEBI" id="CHEBI:24875"/>
        <note>catalytic</note>
    </ligand>
</feature>
<dbReference type="PANTHER" id="PTHR15497:SF1">
    <property type="entry name" value="3-HYDROXYANTHRANILATE 3,4-DIOXYGENASE"/>
    <property type="match status" value="1"/>
</dbReference>
<feature type="region of interest" description="Domain A (catalytic)" evidence="10">
    <location>
        <begin position="1"/>
        <end position="162"/>
    </location>
</feature>
<dbReference type="KEGG" id="dpx:DAPPUDRAFT_302443"/>
<dbReference type="GO" id="GO:0019805">
    <property type="term" value="P:quinolinate biosynthetic process"/>
    <property type="evidence" value="ECO:0007669"/>
    <property type="project" value="UniProtKB-UniRule"/>
</dbReference>
<evidence type="ECO:0000256" key="5">
    <source>
        <dbReference type="ARBA" id="ARBA00022723"/>
    </source>
</evidence>
<dbReference type="GO" id="GO:0006569">
    <property type="term" value="P:L-tryptophan catabolic process"/>
    <property type="evidence" value="ECO:0007669"/>
    <property type="project" value="UniProtKB-UniRule"/>
</dbReference>
<evidence type="ECO:0000256" key="7">
    <source>
        <dbReference type="ARBA" id="ARBA00023002"/>
    </source>
</evidence>
<dbReference type="SUPFAM" id="SSF51182">
    <property type="entry name" value="RmlC-like cupins"/>
    <property type="match status" value="2"/>
</dbReference>
<comment type="cofactor">
    <cofactor evidence="1 10">
        <name>Fe(2+)</name>
        <dbReference type="ChEBI" id="CHEBI:29033"/>
    </cofactor>
</comment>
<evidence type="ECO:0000256" key="3">
    <source>
        <dbReference type="ARBA" id="ARBA00022490"/>
    </source>
</evidence>
<evidence type="ECO:0000256" key="1">
    <source>
        <dbReference type="ARBA" id="ARBA00001954"/>
    </source>
</evidence>
<evidence type="ECO:0000256" key="10">
    <source>
        <dbReference type="HAMAP-Rule" id="MF_03019"/>
    </source>
</evidence>
<dbReference type="PANTHER" id="PTHR15497">
    <property type="entry name" value="3-HYDROXYANTHRANILATE 3,4-DIOXYGENASE"/>
    <property type="match status" value="1"/>
</dbReference>